<proteinExistence type="predicted"/>
<sequence length="172" mass="18094">MTTTSASDLKQAALLLAEQLAGSRTQLVLAESCTAGLAAASLATVPGISSWLCGSAVVYQEATKSQWLEVSPEILNQFTAVSPQVAQQMAVGALRNTRQADIAGSITGHLGPGAPPEQDGQVFIGFARRTNGDIEASTIGIRLRAKAREDRQVEAARELLGHILGHLKPHSR</sequence>
<dbReference type="OrthoDB" id="281405at2"/>
<dbReference type="Gene3D" id="3.90.950.20">
    <property type="entry name" value="CinA-like"/>
    <property type="match status" value="1"/>
</dbReference>
<reference evidence="2 3" key="1">
    <citation type="submission" date="2019-02" db="EMBL/GenBank/DDBJ databases">
        <title>Deep-cultivation of Planctomycetes and their phenomic and genomic characterization uncovers novel biology.</title>
        <authorList>
            <person name="Wiegand S."/>
            <person name="Jogler M."/>
            <person name="Boedeker C."/>
            <person name="Pinto D."/>
            <person name="Vollmers J."/>
            <person name="Rivas-Marin E."/>
            <person name="Kohn T."/>
            <person name="Peeters S.H."/>
            <person name="Heuer A."/>
            <person name="Rast P."/>
            <person name="Oberbeckmann S."/>
            <person name="Bunk B."/>
            <person name="Jeske O."/>
            <person name="Meyerdierks A."/>
            <person name="Storesund J.E."/>
            <person name="Kallscheuer N."/>
            <person name="Luecker S."/>
            <person name="Lage O.M."/>
            <person name="Pohl T."/>
            <person name="Merkel B.J."/>
            <person name="Hornburger P."/>
            <person name="Mueller R.-W."/>
            <person name="Bruemmer F."/>
            <person name="Labrenz M."/>
            <person name="Spormann A.M."/>
            <person name="Op Den Camp H."/>
            <person name="Overmann J."/>
            <person name="Amann R."/>
            <person name="Jetten M.S.M."/>
            <person name="Mascher T."/>
            <person name="Medema M.H."/>
            <person name="Devos D.P."/>
            <person name="Kaster A.-K."/>
            <person name="Ovreas L."/>
            <person name="Rohde M."/>
            <person name="Galperin M.Y."/>
            <person name="Jogler C."/>
        </authorList>
    </citation>
    <scope>NUCLEOTIDE SEQUENCE [LARGE SCALE GENOMIC DNA]</scope>
    <source>
        <strain evidence="2 3">Pla52n</strain>
    </source>
</reference>
<evidence type="ECO:0000259" key="1">
    <source>
        <dbReference type="Pfam" id="PF02464"/>
    </source>
</evidence>
<keyword evidence="3" id="KW-1185">Reference proteome</keyword>
<dbReference type="EC" id="3.5.1.42" evidence="2"/>
<dbReference type="SUPFAM" id="SSF142433">
    <property type="entry name" value="CinA-like"/>
    <property type="match status" value="1"/>
</dbReference>
<gene>
    <name evidence="2" type="primary">pncC</name>
    <name evidence="2" type="ORF">Pla52n_61890</name>
</gene>
<accession>A0A5C5ZZ32</accession>
<evidence type="ECO:0000313" key="2">
    <source>
        <dbReference type="EMBL" id="TWT92824.1"/>
    </source>
</evidence>
<keyword evidence="2" id="KW-0378">Hydrolase</keyword>
<evidence type="ECO:0000313" key="3">
    <source>
        <dbReference type="Proteomes" id="UP000320176"/>
    </source>
</evidence>
<dbReference type="Proteomes" id="UP000320176">
    <property type="component" value="Unassembled WGS sequence"/>
</dbReference>
<name>A0A5C5ZZ32_9BACT</name>
<dbReference type="Pfam" id="PF02464">
    <property type="entry name" value="CinA"/>
    <property type="match status" value="1"/>
</dbReference>
<dbReference type="InterPro" id="IPR008136">
    <property type="entry name" value="CinA_C"/>
</dbReference>
<feature type="domain" description="CinA C-terminal" evidence="1">
    <location>
        <begin position="13"/>
        <end position="160"/>
    </location>
</feature>
<dbReference type="RefSeq" id="WP_146523107.1">
    <property type="nucleotide sequence ID" value="NZ_CP151726.1"/>
</dbReference>
<dbReference type="AlphaFoldDB" id="A0A5C5ZZ32"/>
<dbReference type="EMBL" id="SJPN01000010">
    <property type="protein sequence ID" value="TWT92824.1"/>
    <property type="molecule type" value="Genomic_DNA"/>
</dbReference>
<dbReference type="NCBIfam" id="TIGR00199">
    <property type="entry name" value="PncC_domain"/>
    <property type="match status" value="1"/>
</dbReference>
<comment type="caution">
    <text evidence="2">The sequence shown here is derived from an EMBL/GenBank/DDBJ whole genome shotgun (WGS) entry which is preliminary data.</text>
</comment>
<dbReference type="InterPro" id="IPR036653">
    <property type="entry name" value="CinA-like_C"/>
</dbReference>
<organism evidence="2 3">
    <name type="scientific">Stieleria varia</name>
    <dbReference type="NCBI Taxonomy" id="2528005"/>
    <lineage>
        <taxon>Bacteria</taxon>
        <taxon>Pseudomonadati</taxon>
        <taxon>Planctomycetota</taxon>
        <taxon>Planctomycetia</taxon>
        <taxon>Pirellulales</taxon>
        <taxon>Pirellulaceae</taxon>
        <taxon>Stieleria</taxon>
    </lineage>
</organism>
<protein>
    <submittedName>
        <fullName evidence="2">Nicotinamide-nucleotide amidohydrolase PncC</fullName>
        <ecNumber evidence="2">3.5.1.42</ecNumber>
    </submittedName>
</protein>
<dbReference type="GO" id="GO:0019159">
    <property type="term" value="F:nicotinamide-nucleotide amidase activity"/>
    <property type="evidence" value="ECO:0007669"/>
    <property type="project" value="UniProtKB-EC"/>
</dbReference>